<dbReference type="PROSITE" id="PS50879">
    <property type="entry name" value="RNASE_H_1"/>
    <property type="match status" value="1"/>
</dbReference>
<keyword evidence="5" id="KW-0479">Metal-binding</keyword>
<dbReference type="InterPro" id="IPR002156">
    <property type="entry name" value="RNaseH_domain"/>
</dbReference>
<dbReference type="GO" id="GO:0004523">
    <property type="term" value="F:RNA-DNA hybrid ribonuclease activity"/>
    <property type="evidence" value="ECO:0007669"/>
    <property type="project" value="UniProtKB-EC"/>
</dbReference>
<dbReference type="GO" id="GO:0046872">
    <property type="term" value="F:metal ion binding"/>
    <property type="evidence" value="ECO:0007669"/>
    <property type="project" value="UniProtKB-KW"/>
</dbReference>
<dbReference type="PANTHER" id="PTHR10642:SF26">
    <property type="entry name" value="RIBONUCLEASE H1"/>
    <property type="match status" value="1"/>
</dbReference>
<dbReference type="GO" id="GO:0003676">
    <property type="term" value="F:nucleic acid binding"/>
    <property type="evidence" value="ECO:0007669"/>
    <property type="project" value="InterPro"/>
</dbReference>
<dbReference type="AlphaFoldDB" id="A0AAD7JUH7"/>
<reference evidence="9" key="1">
    <citation type="submission" date="2023-03" db="EMBL/GenBank/DDBJ databases">
        <title>Massive genome expansion in bonnet fungi (Mycena s.s.) driven by repeated elements and novel gene families across ecological guilds.</title>
        <authorList>
            <consortium name="Lawrence Berkeley National Laboratory"/>
            <person name="Harder C.B."/>
            <person name="Miyauchi S."/>
            <person name="Viragh M."/>
            <person name="Kuo A."/>
            <person name="Thoen E."/>
            <person name="Andreopoulos B."/>
            <person name="Lu D."/>
            <person name="Skrede I."/>
            <person name="Drula E."/>
            <person name="Henrissat B."/>
            <person name="Morin E."/>
            <person name="Kohler A."/>
            <person name="Barry K."/>
            <person name="LaButti K."/>
            <person name="Morin E."/>
            <person name="Salamov A."/>
            <person name="Lipzen A."/>
            <person name="Mereny Z."/>
            <person name="Hegedus B."/>
            <person name="Baldrian P."/>
            <person name="Stursova M."/>
            <person name="Weitz H."/>
            <person name="Taylor A."/>
            <person name="Grigoriev I.V."/>
            <person name="Nagy L.G."/>
            <person name="Martin F."/>
            <person name="Kauserud H."/>
        </authorList>
    </citation>
    <scope>NUCLEOTIDE SEQUENCE</scope>
    <source>
        <strain evidence="9">CBHHK182m</strain>
    </source>
</reference>
<comment type="caution">
    <text evidence="9">The sequence shown here is derived from an EMBL/GenBank/DDBJ whole genome shotgun (WGS) entry which is preliminary data.</text>
</comment>
<evidence type="ECO:0000256" key="6">
    <source>
        <dbReference type="ARBA" id="ARBA00022759"/>
    </source>
</evidence>
<evidence type="ECO:0000256" key="7">
    <source>
        <dbReference type="ARBA" id="ARBA00022801"/>
    </source>
</evidence>
<dbReference type="PANTHER" id="PTHR10642">
    <property type="entry name" value="RIBONUCLEASE H1"/>
    <property type="match status" value="1"/>
</dbReference>
<evidence type="ECO:0000313" key="9">
    <source>
        <dbReference type="EMBL" id="KAJ7770623.1"/>
    </source>
</evidence>
<evidence type="ECO:0000256" key="2">
    <source>
        <dbReference type="ARBA" id="ARBA00005300"/>
    </source>
</evidence>
<dbReference type="Gene3D" id="3.30.420.10">
    <property type="entry name" value="Ribonuclease H-like superfamily/Ribonuclease H"/>
    <property type="match status" value="1"/>
</dbReference>
<evidence type="ECO:0000256" key="1">
    <source>
        <dbReference type="ARBA" id="ARBA00000077"/>
    </source>
</evidence>
<dbReference type="EMBL" id="JARKIB010000016">
    <property type="protein sequence ID" value="KAJ7770623.1"/>
    <property type="molecule type" value="Genomic_DNA"/>
</dbReference>
<comment type="similarity">
    <text evidence="2">Belongs to the RNase H family.</text>
</comment>
<proteinExistence type="inferred from homology"/>
<dbReference type="GO" id="GO:0043137">
    <property type="term" value="P:DNA replication, removal of RNA primer"/>
    <property type="evidence" value="ECO:0007669"/>
    <property type="project" value="TreeGrafter"/>
</dbReference>
<name>A0AAD7JUH7_9AGAR</name>
<protein>
    <recommendedName>
        <fullName evidence="3">ribonuclease H</fullName>
        <ecNumber evidence="3">3.1.26.4</ecNumber>
    </recommendedName>
</protein>
<evidence type="ECO:0000256" key="5">
    <source>
        <dbReference type="ARBA" id="ARBA00022723"/>
    </source>
</evidence>
<evidence type="ECO:0000256" key="3">
    <source>
        <dbReference type="ARBA" id="ARBA00012180"/>
    </source>
</evidence>
<gene>
    <name evidence="9" type="ORF">B0H16DRAFT_1410894</name>
</gene>
<dbReference type="InterPro" id="IPR050092">
    <property type="entry name" value="RNase_H"/>
</dbReference>
<keyword evidence="7" id="KW-0378">Hydrolase</keyword>
<organism evidence="9 10">
    <name type="scientific">Mycena metata</name>
    <dbReference type="NCBI Taxonomy" id="1033252"/>
    <lineage>
        <taxon>Eukaryota</taxon>
        <taxon>Fungi</taxon>
        <taxon>Dikarya</taxon>
        <taxon>Basidiomycota</taxon>
        <taxon>Agaricomycotina</taxon>
        <taxon>Agaricomycetes</taxon>
        <taxon>Agaricomycetidae</taxon>
        <taxon>Agaricales</taxon>
        <taxon>Marasmiineae</taxon>
        <taxon>Mycenaceae</taxon>
        <taxon>Mycena</taxon>
    </lineage>
</organism>
<keyword evidence="6" id="KW-0255">Endonuclease</keyword>
<dbReference type="InterPro" id="IPR012337">
    <property type="entry name" value="RNaseH-like_sf"/>
</dbReference>
<evidence type="ECO:0000313" key="10">
    <source>
        <dbReference type="Proteomes" id="UP001215598"/>
    </source>
</evidence>
<dbReference type="CDD" id="cd09280">
    <property type="entry name" value="RNase_HI_eukaryote_like"/>
    <property type="match status" value="1"/>
</dbReference>
<accession>A0AAD7JUH7</accession>
<evidence type="ECO:0000256" key="4">
    <source>
        <dbReference type="ARBA" id="ARBA00022722"/>
    </source>
</evidence>
<sequence length="162" mass="18258">MPYQLDVWTDGACRGNGQPGSIGGAGVWFSKPLNGSKGWTRHLPQYPAPTNQRAELTGVILALELAIERRAALETSPFFILTVHTDSKYVIGCLRDWIEKWMTNGWCNARGFEVVNRDLIERASEMIDDINDGGRVDFVWVPREENEEADNLANVACDEQRY</sequence>
<dbReference type="InterPro" id="IPR036397">
    <property type="entry name" value="RNaseH_sf"/>
</dbReference>
<feature type="domain" description="RNase H type-1" evidence="8">
    <location>
        <begin position="1"/>
        <end position="162"/>
    </location>
</feature>
<dbReference type="EC" id="3.1.26.4" evidence="3"/>
<dbReference type="SUPFAM" id="SSF53098">
    <property type="entry name" value="Ribonuclease H-like"/>
    <property type="match status" value="1"/>
</dbReference>
<comment type="catalytic activity">
    <reaction evidence="1">
        <text>Endonucleolytic cleavage to 5'-phosphomonoester.</text>
        <dbReference type="EC" id="3.1.26.4"/>
    </reaction>
</comment>
<dbReference type="Pfam" id="PF00075">
    <property type="entry name" value="RNase_H"/>
    <property type="match status" value="1"/>
</dbReference>
<evidence type="ECO:0000259" key="8">
    <source>
        <dbReference type="PROSITE" id="PS50879"/>
    </source>
</evidence>
<keyword evidence="10" id="KW-1185">Reference proteome</keyword>
<keyword evidence="4" id="KW-0540">Nuclease</keyword>
<dbReference type="Proteomes" id="UP001215598">
    <property type="component" value="Unassembled WGS sequence"/>
</dbReference>